<dbReference type="Proteomes" id="UP000473089">
    <property type="component" value="Unassembled WGS sequence"/>
</dbReference>
<name>A0A6M0SUM3_CLOBO</name>
<dbReference type="InterPro" id="IPR011733">
    <property type="entry name" value="CHP02185_IM"/>
</dbReference>
<keyword evidence="1" id="KW-1133">Transmembrane helix</keyword>
<dbReference type="Pfam" id="PF09605">
    <property type="entry name" value="Trep_Strep"/>
    <property type="match status" value="1"/>
</dbReference>
<comment type="caution">
    <text evidence="2">The sequence shown here is derived from an EMBL/GenBank/DDBJ whole genome shotgun (WGS) entry which is preliminary data.</text>
</comment>
<feature type="transmembrane region" description="Helical" evidence="1">
    <location>
        <begin position="12"/>
        <end position="31"/>
    </location>
</feature>
<keyword evidence="1" id="KW-0472">Membrane</keyword>
<sequence>MENKLQAKDLINIGIFTALYFIIGCAVAIPIGFVPIFLPILGSLWTFITGIPFMIFSTKVKKFGMVTIMGILSGLLMGLTGMGFWGVPMGVIFGLLGDLIMKSGKYKSVKKNILGYSTFSLWMIGTYIPMYFMVDQAFADFASSFGEEYATRVIAVMPMWSLILVIVGIFVFAILGGLFGKAILKKHFEKAGIV</sequence>
<accession>A0A6M0SUM3</accession>
<organism evidence="2 3">
    <name type="scientific">Clostridium botulinum</name>
    <dbReference type="NCBI Taxonomy" id="1491"/>
    <lineage>
        <taxon>Bacteria</taxon>
        <taxon>Bacillati</taxon>
        <taxon>Bacillota</taxon>
        <taxon>Clostridia</taxon>
        <taxon>Eubacteriales</taxon>
        <taxon>Clostridiaceae</taxon>
        <taxon>Clostridium</taxon>
    </lineage>
</organism>
<evidence type="ECO:0000256" key="1">
    <source>
        <dbReference type="SAM" id="Phobius"/>
    </source>
</evidence>
<reference evidence="2 3" key="1">
    <citation type="submission" date="2019-02" db="EMBL/GenBank/DDBJ databases">
        <title>Genome sequencing of Clostridium botulinum clinical isolates.</title>
        <authorList>
            <person name="Brunt J."/>
            <person name="Van Vliet A.H.M."/>
            <person name="Stringer S.C."/>
            <person name="Grant K.A."/>
            <person name="Carter A.C."/>
            <person name="Peck M.W."/>
        </authorList>
    </citation>
    <scope>NUCLEOTIDE SEQUENCE [LARGE SCALE GENOMIC DNA]</scope>
    <source>
        <strain evidence="2 3">R1125/03</strain>
    </source>
</reference>
<keyword evidence="1" id="KW-0812">Transmembrane</keyword>
<protein>
    <submittedName>
        <fullName evidence="2">Trep_Strep domain-containing protein</fullName>
    </submittedName>
</protein>
<evidence type="ECO:0000313" key="2">
    <source>
        <dbReference type="EMBL" id="NFA58894.1"/>
    </source>
</evidence>
<dbReference type="NCBIfam" id="TIGR02185">
    <property type="entry name" value="Trep_Strep"/>
    <property type="match status" value="1"/>
</dbReference>
<proteinExistence type="predicted"/>
<dbReference type="EMBL" id="SGJP01000001">
    <property type="protein sequence ID" value="NFA58894.1"/>
    <property type="molecule type" value="Genomic_DNA"/>
</dbReference>
<dbReference type="AlphaFoldDB" id="A0A6M0SUM3"/>
<dbReference type="PROSITE" id="PS51257">
    <property type="entry name" value="PROKAR_LIPOPROTEIN"/>
    <property type="match status" value="1"/>
</dbReference>
<feature type="transmembrane region" description="Helical" evidence="1">
    <location>
        <begin position="154"/>
        <end position="180"/>
    </location>
</feature>
<feature type="transmembrane region" description="Helical" evidence="1">
    <location>
        <begin position="37"/>
        <end position="56"/>
    </location>
</feature>
<feature type="transmembrane region" description="Helical" evidence="1">
    <location>
        <begin position="113"/>
        <end position="134"/>
    </location>
</feature>
<gene>
    <name evidence="2" type="ORF">EXM42_00280</name>
</gene>
<evidence type="ECO:0000313" key="3">
    <source>
        <dbReference type="Proteomes" id="UP000473089"/>
    </source>
</evidence>